<dbReference type="InterPro" id="IPR012338">
    <property type="entry name" value="Beta-lactam/transpept-like"/>
</dbReference>
<evidence type="ECO:0000313" key="5">
    <source>
        <dbReference type="Proteomes" id="UP000076717"/>
    </source>
</evidence>
<protein>
    <submittedName>
        <fullName evidence="4">D-alanyl-D-alanine carboxypeptidase</fullName>
        <ecNumber evidence="4">3.4.16.4</ecNumber>
    </submittedName>
</protein>
<proteinExistence type="inferred from homology"/>
<organism evidence="4 5">
    <name type="scientific">Rathayibacter tanaceti</name>
    <dbReference type="NCBI Taxonomy" id="1671680"/>
    <lineage>
        <taxon>Bacteria</taxon>
        <taxon>Bacillati</taxon>
        <taxon>Actinomycetota</taxon>
        <taxon>Actinomycetes</taxon>
        <taxon>Micrococcales</taxon>
        <taxon>Microbacteriaceae</taxon>
        <taxon>Rathayibacter</taxon>
    </lineage>
</organism>
<dbReference type="Gene3D" id="3.40.710.10">
    <property type="entry name" value="DD-peptidase/beta-lactamase superfamily"/>
    <property type="match status" value="1"/>
</dbReference>
<dbReference type="AlphaFoldDB" id="A0A162GHQ2"/>
<evidence type="ECO:0000256" key="3">
    <source>
        <dbReference type="SAM" id="MobiDB-lite"/>
    </source>
</evidence>
<gene>
    <name evidence="4" type="primary">dac</name>
    <name evidence="4" type="ORF">ACH61_01529</name>
</gene>
<accession>A0A162GHQ2</accession>
<keyword evidence="2 4" id="KW-0378">Hydrolase</keyword>
<evidence type="ECO:0000313" key="4">
    <source>
        <dbReference type="EMBL" id="KZX21339.1"/>
    </source>
</evidence>
<evidence type="ECO:0000256" key="1">
    <source>
        <dbReference type="ARBA" id="ARBA00006096"/>
    </source>
</evidence>
<keyword evidence="4" id="KW-0645">Protease</keyword>
<keyword evidence="4" id="KW-0121">Carboxypeptidase</keyword>
<sequence>MAELAADPRLGSMQARVVDAATGEVLFDRGGATPSRTASALKILTAASALAVLGPDTRIATTVVRGAEPGTVVLVGGGDLTLTRLPSGQESTYAGAAHLDDLAAQVEAAREADPATAGTPITRLVLDASLYSGESWQPSWNRTEQVDGYMPEITALQVDATARTRPPPPPSAAATRSVGRVRRSPRS</sequence>
<dbReference type="GO" id="GO:0006508">
    <property type="term" value="P:proteolysis"/>
    <property type="evidence" value="ECO:0007669"/>
    <property type="project" value="InterPro"/>
</dbReference>
<dbReference type="Pfam" id="PF02113">
    <property type="entry name" value="Peptidase_S13"/>
    <property type="match status" value="1"/>
</dbReference>
<dbReference type="EMBL" id="LIIN01000043">
    <property type="protein sequence ID" value="KZX21339.1"/>
    <property type="molecule type" value="Genomic_DNA"/>
</dbReference>
<dbReference type="InterPro" id="IPR000667">
    <property type="entry name" value="Peptidase_S13"/>
</dbReference>
<dbReference type="PANTHER" id="PTHR30023">
    <property type="entry name" value="D-ALANYL-D-ALANINE CARBOXYPEPTIDASE"/>
    <property type="match status" value="1"/>
</dbReference>
<keyword evidence="5" id="KW-1185">Reference proteome</keyword>
<reference evidence="4 5" key="1">
    <citation type="submission" date="2015-08" db="EMBL/GenBank/DDBJ databases">
        <title>Draft Genome Sequence of Rathayibacter sp. Strain VKM Ac-2596 Isolated from Leaf Gall Induced by Plant-Parasitic Nematodes.</title>
        <authorList>
            <person name="Vasilenko O.V."/>
            <person name="Starodumova I.P."/>
            <person name="Tarlachkov S.V."/>
            <person name="Dorofeeva L.V."/>
            <person name="Evtushenko L.I."/>
        </authorList>
    </citation>
    <scope>NUCLEOTIDE SEQUENCE [LARGE SCALE GENOMIC DNA]</scope>
    <source>
        <strain evidence="4 5">VKM Ac-2596</strain>
    </source>
</reference>
<dbReference type="Proteomes" id="UP000076717">
    <property type="component" value="Unassembled WGS sequence"/>
</dbReference>
<dbReference type="PATRIC" id="fig|1671680.3.peg.1624"/>
<name>A0A162GHQ2_9MICO</name>
<dbReference type="SUPFAM" id="SSF56601">
    <property type="entry name" value="beta-lactamase/transpeptidase-like"/>
    <property type="match status" value="1"/>
</dbReference>
<dbReference type="PANTHER" id="PTHR30023:SF0">
    <property type="entry name" value="PENICILLIN-SENSITIVE CARBOXYPEPTIDASE A"/>
    <property type="match status" value="1"/>
</dbReference>
<comment type="similarity">
    <text evidence="1">Belongs to the peptidase S13 family.</text>
</comment>
<comment type="caution">
    <text evidence="4">The sequence shown here is derived from an EMBL/GenBank/DDBJ whole genome shotgun (WGS) entry which is preliminary data.</text>
</comment>
<dbReference type="GO" id="GO:0000270">
    <property type="term" value="P:peptidoglycan metabolic process"/>
    <property type="evidence" value="ECO:0007669"/>
    <property type="project" value="TreeGrafter"/>
</dbReference>
<dbReference type="GO" id="GO:0009002">
    <property type="term" value="F:serine-type D-Ala-D-Ala carboxypeptidase activity"/>
    <property type="evidence" value="ECO:0007669"/>
    <property type="project" value="UniProtKB-EC"/>
</dbReference>
<feature type="region of interest" description="Disordered" evidence="3">
    <location>
        <begin position="157"/>
        <end position="187"/>
    </location>
</feature>
<dbReference type="EC" id="3.4.16.4" evidence="4"/>
<evidence type="ECO:0000256" key="2">
    <source>
        <dbReference type="ARBA" id="ARBA00022801"/>
    </source>
</evidence>